<feature type="region of interest" description="Disordered" evidence="3">
    <location>
        <begin position="1"/>
        <end position="21"/>
    </location>
</feature>
<gene>
    <name evidence="5" type="ORF">BJ875DRAFT_217905</name>
</gene>
<evidence type="ECO:0000256" key="2">
    <source>
        <dbReference type="SAM" id="Coils"/>
    </source>
</evidence>
<comment type="similarity">
    <text evidence="1">Belongs to the ATG16 family.</text>
</comment>
<feature type="compositionally biased region" description="Pro residues" evidence="3">
    <location>
        <begin position="67"/>
        <end position="81"/>
    </location>
</feature>
<reference evidence="5" key="1">
    <citation type="journal article" date="2021" name="IMA Fungus">
        <title>Genomic characterization of three marine fungi, including Emericellopsis atlantica sp. nov. with signatures of a generalist lifestyle and marine biomass degradation.</title>
        <authorList>
            <person name="Hagestad O.C."/>
            <person name="Hou L."/>
            <person name="Andersen J.H."/>
            <person name="Hansen E.H."/>
            <person name="Altermark B."/>
            <person name="Li C."/>
            <person name="Kuhnert E."/>
            <person name="Cox R.J."/>
            <person name="Crous P.W."/>
            <person name="Spatafora J.W."/>
            <person name="Lail K."/>
            <person name="Amirebrahimi M."/>
            <person name="Lipzen A."/>
            <person name="Pangilinan J."/>
            <person name="Andreopoulos W."/>
            <person name="Hayes R.D."/>
            <person name="Ng V."/>
            <person name="Grigoriev I.V."/>
            <person name="Jackson S.A."/>
            <person name="Sutton T.D.S."/>
            <person name="Dobson A.D.W."/>
            <person name="Rama T."/>
        </authorList>
    </citation>
    <scope>NUCLEOTIDE SEQUENCE</scope>
    <source>
        <strain evidence="5">TRa018bII</strain>
    </source>
</reference>
<feature type="compositionally biased region" description="Basic and acidic residues" evidence="3">
    <location>
        <begin position="12"/>
        <end position="21"/>
    </location>
</feature>
<evidence type="ECO:0000313" key="6">
    <source>
        <dbReference type="Proteomes" id="UP000824998"/>
    </source>
</evidence>
<evidence type="ECO:0000313" key="5">
    <source>
        <dbReference type="EMBL" id="KAG9236586.1"/>
    </source>
</evidence>
<sequence length="211" mass="23217">MSSWQDEYTQALRDRDSREKASYSIITDDLINAFTDLLARTAALESEKAALDSSTAPSPSSRNSPKPSSPSPSPSPSPAPAPSNAVAEASPQLKADLASALRSNNTLQTRVKMAEAEVQKLRAKNKADTKTLETLSRGRSGLAQKVKDRDEELRGKAKLLDDVQDEVISLNIQLNMSEKDVKKLRGENKELIDRWMTYKGREAEAMNDTLK</sequence>
<feature type="domain" description="Autophagy-related protein 16" evidence="4">
    <location>
        <begin position="7"/>
        <end position="207"/>
    </location>
</feature>
<feature type="compositionally biased region" description="Low complexity" evidence="3">
    <location>
        <begin position="82"/>
        <end position="91"/>
    </location>
</feature>
<organism evidence="5 6">
    <name type="scientific">Amylocarpus encephaloides</name>
    <dbReference type="NCBI Taxonomy" id="45428"/>
    <lineage>
        <taxon>Eukaryota</taxon>
        <taxon>Fungi</taxon>
        <taxon>Dikarya</taxon>
        <taxon>Ascomycota</taxon>
        <taxon>Pezizomycotina</taxon>
        <taxon>Leotiomycetes</taxon>
        <taxon>Helotiales</taxon>
        <taxon>Helotiales incertae sedis</taxon>
        <taxon>Amylocarpus</taxon>
    </lineage>
</organism>
<evidence type="ECO:0000259" key="4">
    <source>
        <dbReference type="Pfam" id="PF08614"/>
    </source>
</evidence>
<proteinExistence type="inferred from homology"/>
<name>A0A9P7YN18_9HELO</name>
<protein>
    <submittedName>
        <fullName evidence="5">Autophagy-related protein 16</fullName>
    </submittedName>
</protein>
<dbReference type="AlphaFoldDB" id="A0A9P7YN18"/>
<keyword evidence="2" id="KW-0175">Coiled coil</keyword>
<feature type="region of interest" description="Disordered" evidence="3">
    <location>
        <begin position="46"/>
        <end position="91"/>
    </location>
</feature>
<dbReference type="EMBL" id="MU251404">
    <property type="protein sequence ID" value="KAG9236586.1"/>
    <property type="molecule type" value="Genomic_DNA"/>
</dbReference>
<dbReference type="Pfam" id="PF08614">
    <property type="entry name" value="ATG16"/>
    <property type="match status" value="1"/>
</dbReference>
<dbReference type="Gene3D" id="1.20.5.170">
    <property type="match status" value="1"/>
</dbReference>
<feature type="compositionally biased region" description="Low complexity" evidence="3">
    <location>
        <begin position="53"/>
        <end position="66"/>
    </location>
</feature>
<feature type="coiled-coil region" evidence="2">
    <location>
        <begin position="97"/>
        <end position="131"/>
    </location>
</feature>
<dbReference type="OrthoDB" id="8949486at2759"/>
<dbReference type="CDD" id="cd22887">
    <property type="entry name" value="Atg16_CCD"/>
    <property type="match status" value="1"/>
</dbReference>
<dbReference type="InterPro" id="IPR013923">
    <property type="entry name" value="Autophagy-rel_prot_16_dom"/>
</dbReference>
<keyword evidence="6" id="KW-1185">Reference proteome</keyword>
<feature type="coiled-coil region" evidence="2">
    <location>
        <begin position="160"/>
        <end position="194"/>
    </location>
</feature>
<accession>A0A9P7YN18</accession>
<evidence type="ECO:0000256" key="1">
    <source>
        <dbReference type="ARBA" id="ARBA00005331"/>
    </source>
</evidence>
<dbReference type="Proteomes" id="UP000824998">
    <property type="component" value="Unassembled WGS sequence"/>
</dbReference>
<comment type="caution">
    <text evidence="5">The sequence shown here is derived from an EMBL/GenBank/DDBJ whole genome shotgun (WGS) entry which is preliminary data.</text>
</comment>
<evidence type="ECO:0000256" key="3">
    <source>
        <dbReference type="SAM" id="MobiDB-lite"/>
    </source>
</evidence>